<gene>
    <name evidence="7" type="ORF">ACFPIJ_00390</name>
</gene>
<evidence type="ECO:0000256" key="1">
    <source>
        <dbReference type="ARBA" id="ARBA00005820"/>
    </source>
</evidence>
<dbReference type="RefSeq" id="WP_380112480.1">
    <property type="nucleotide sequence ID" value="NZ_JBHSIU010000001.1"/>
</dbReference>
<dbReference type="InterPro" id="IPR005158">
    <property type="entry name" value="BTAD"/>
</dbReference>
<protein>
    <submittedName>
        <fullName evidence="7">BTAD domain-containing putative transcriptional regulator</fullName>
    </submittedName>
</protein>
<comment type="similarity">
    <text evidence="1">Belongs to the AfsR/DnrI/RedD regulatory family.</text>
</comment>
<dbReference type="SMART" id="SM01043">
    <property type="entry name" value="BTAD"/>
    <property type="match status" value="1"/>
</dbReference>
<dbReference type="Proteomes" id="UP001595912">
    <property type="component" value="Unassembled WGS sequence"/>
</dbReference>
<dbReference type="Gene3D" id="3.40.50.300">
    <property type="entry name" value="P-loop containing nucleotide triphosphate hydrolases"/>
    <property type="match status" value="1"/>
</dbReference>
<evidence type="ECO:0000313" key="8">
    <source>
        <dbReference type="Proteomes" id="UP001595912"/>
    </source>
</evidence>
<dbReference type="InterPro" id="IPR001867">
    <property type="entry name" value="OmpR/PhoB-type_DNA-bd"/>
</dbReference>
<keyword evidence="4" id="KW-0804">Transcription</keyword>
<name>A0ABV9VLN6_9ACTN</name>
<accession>A0ABV9VLN6</accession>
<keyword evidence="8" id="KW-1185">Reference proteome</keyword>
<dbReference type="InterPro" id="IPR027417">
    <property type="entry name" value="P-loop_NTPase"/>
</dbReference>
<dbReference type="Pfam" id="PF03704">
    <property type="entry name" value="BTAD"/>
    <property type="match status" value="1"/>
</dbReference>
<evidence type="ECO:0000256" key="4">
    <source>
        <dbReference type="ARBA" id="ARBA00023163"/>
    </source>
</evidence>
<feature type="domain" description="OmpR/PhoB-type" evidence="6">
    <location>
        <begin position="1"/>
        <end position="93"/>
    </location>
</feature>
<comment type="caution">
    <text evidence="7">The sequence shown here is derived from an EMBL/GenBank/DDBJ whole genome shotgun (WGS) entry which is preliminary data.</text>
</comment>
<evidence type="ECO:0000256" key="2">
    <source>
        <dbReference type="ARBA" id="ARBA00023015"/>
    </source>
</evidence>
<dbReference type="InterPro" id="IPR011990">
    <property type="entry name" value="TPR-like_helical_dom_sf"/>
</dbReference>
<dbReference type="InterPro" id="IPR016032">
    <property type="entry name" value="Sig_transdc_resp-reg_C-effctor"/>
</dbReference>
<dbReference type="SUPFAM" id="SSF46894">
    <property type="entry name" value="C-terminal effector domain of the bipartite response regulators"/>
    <property type="match status" value="1"/>
</dbReference>
<dbReference type="PRINTS" id="PR00364">
    <property type="entry name" value="DISEASERSIST"/>
</dbReference>
<dbReference type="EMBL" id="JBHSIU010000001">
    <property type="protein sequence ID" value="MFC4996285.1"/>
    <property type="molecule type" value="Genomic_DNA"/>
</dbReference>
<dbReference type="CDD" id="cd15831">
    <property type="entry name" value="BTAD"/>
    <property type="match status" value="1"/>
</dbReference>
<dbReference type="Gene3D" id="1.25.40.10">
    <property type="entry name" value="Tetratricopeptide repeat domain"/>
    <property type="match status" value="1"/>
</dbReference>
<reference evidence="8" key="1">
    <citation type="journal article" date="2019" name="Int. J. Syst. Evol. Microbiol.">
        <title>The Global Catalogue of Microorganisms (GCM) 10K type strain sequencing project: providing services to taxonomists for standard genome sequencing and annotation.</title>
        <authorList>
            <consortium name="The Broad Institute Genomics Platform"/>
            <consortium name="The Broad Institute Genome Sequencing Center for Infectious Disease"/>
            <person name="Wu L."/>
            <person name="Ma J."/>
        </authorList>
    </citation>
    <scope>NUCLEOTIDE SEQUENCE [LARGE SCALE GENOMIC DNA]</scope>
    <source>
        <strain evidence="8">CGMCC 4.7152</strain>
    </source>
</reference>
<dbReference type="SMART" id="SM00862">
    <property type="entry name" value="Trans_reg_C"/>
    <property type="match status" value="1"/>
</dbReference>
<proteinExistence type="inferred from homology"/>
<dbReference type="SUPFAM" id="SSF48452">
    <property type="entry name" value="TPR-like"/>
    <property type="match status" value="1"/>
</dbReference>
<evidence type="ECO:0000256" key="5">
    <source>
        <dbReference type="PROSITE-ProRule" id="PRU01091"/>
    </source>
</evidence>
<keyword evidence="3 5" id="KW-0238">DNA-binding</keyword>
<evidence type="ECO:0000259" key="6">
    <source>
        <dbReference type="PROSITE" id="PS51755"/>
    </source>
</evidence>
<dbReference type="PANTHER" id="PTHR35807">
    <property type="entry name" value="TRANSCRIPTIONAL REGULATOR REDD-RELATED"/>
    <property type="match status" value="1"/>
</dbReference>
<dbReference type="PROSITE" id="PS51755">
    <property type="entry name" value="OMPR_PHOB"/>
    <property type="match status" value="1"/>
</dbReference>
<feature type="DNA-binding region" description="OmpR/PhoB-type" evidence="5">
    <location>
        <begin position="1"/>
        <end position="93"/>
    </location>
</feature>
<dbReference type="PANTHER" id="PTHR35807:SF1">
    <property type="entry name" value="TRANSCRIPTIONAL REGULATOR REDD"/>
    <property type="match status" value="1"/>
</dbReference>
<dbReference type="SUPFAM" id="SSF52540">
    <property type="entry name" value="P-loop containing nucleoside triphosphate hydrolases"/>
    <property type="match status" value="1"/>
</dbReference>
<dbReference type="InterPro" id="IPR051677">
    <property type="entry name" value="AfsR-DnrI-RedD_regulator"/>
</dbReference>
<organism evidence="7 8">
    <name type="scientific">Dactylosporangium cerinum</name>
    <dbReference type="NCBI Taxonomy" id="1434730"/>
    <lineage>
        <taxon>Bacteria</taxon>
        <taxon>Bacillati</taxon>
        <taxon>Actinomycetota</taxon>
        <taxon>Actinomycetes</taxon>
        <taxon>Micromonosporales</taxon>
        <taxon>Micromonosporaceae</taxon>
        <taxon>Dactylosporangium</taxon>
    </lineage>
</organism>
<dbReference type="Gene3D" id="1.10.10.10">
    <property type="entry name" value="Winged helix-like DNA-binding domain superfamily/Winged helix DNA-binding domain"/>
    <property type="match status" value="1"/>
</dbReference>
<keyword evidence="2" id="KW-0805">Transcription regulation</keyword>
<sequence length="544" mass="57707">MKFQLLGPVTVRCGAESLPLGPGKQRALLVALLLDRGHVVPMERLLEVLWDGEPPNSAVSNIRTYASRLRGTIIDGWRRPRVHGRTPGYLIEVDDDELDTAVFANLAGAGHAALADGKADRAATYFRDALDLWHGAAGEDVPRSRYLDRRLSALDEQRLVVVEEWINARQQTHGDADLIADLRQLTESHPLRERLWGHLVLALYRVGDVGAALTAFQRARTVLIEDLGVEPGPDLVQLHQAVLARDPALGGPVAHPRALRRPAGAPRPVVTIWTPRELPVTAPTLIGRDREVASVVATVASRCGEGAVPAGKPSEMRTGMRAGMPAGVPAGMPTVVAIHGPSGAGASAVAIRAATELIPVFPDGQLYADLRTAGAAQVLGWFLRALGTPAGQVPSDVEEAAARFRSASADRRLLVLLDNATDEAQVRPLLSATSGSAAIVTSARKLAALDATAHVEVAPLGDDDAIRLLATISGTGIRSASNPSLQTLVELCGGLPLALRIVAARLASAPDVPLDRIAAELVTERHRFRALSCGDLRISYRPAA</sequence>
<dbReference type="InterPro" id="IPR036388">
    <property type="entry name" value="WH-like_DNA-bd_sf"/>
</dbReference>
<evidence type="ECO:0000256" key="3">
    <source>
        <dbReference type="ARBA" id="ARBA00023125"/>
    </source>
</evidence>
<evidence type="ECO:0000313" key="7">
    <source>
        <dbReference type="EMBL" id="MFC4996285.1"/>
    </source>
</evidence>